<gene>
    <name evidence="2" type="ORF">OCL06_01135</name>
</gene>
<evidence type="ECO:0000256" key="1">
    <source>
        <dbReference type="SAM" id="SignalP"/>
    </source>
</evidence>
<keyword evidence="1" id="KW-0732">Signal</keyword>
<dbReference type="InterPro" id="IPR019613">
    <property type="entry name" value="DUF4198"/>
</dbReference>
<evidence type="ECO:0000313" key="3">
    <source>
        <dbReference type="Proteomes" id="UP001209257"/>
    </source>
</evidence>
<proteinExistence type="predicted"/>
<feature type="signal peptide" evidence="1">
    <location>
        <begin position="1"/>
        <end position="22"/>
    </location>
</feature>
<sequence length="271" mass="29432">MTLLQKLACLGLLLGFIPTAVAHDFWLAPGQYYSDEPAAVSVQFKVGHEEDAANWNLSWDKIVALRTYSEGGIADMAASIIPRSEFMPGVAKTAKLKSGTHLIGFESYHSFSSLEAEKFNSYAEEEGLAEIIAYREKKGLTTTPGTELFSRKAKTMIQVGDALSDIATTPIGHTLEIVPLQHPAAIEPGDTLPVQVLFKGEPLANALIDATPLAGADHKEQALTTDNEGKATFRLTGKGPVKLNVIWGVALRNNQQADYESYFSSFTFTVR</sequence>
<feature type="chain" id="PRO_5047018825" evidence="1">
    <location>
        <begin position="23"/>
        <end position="271"/>
    </location>
</feature>
<accession>A0ABT2VLP9</accession>
<evidence type="ECO:0000313" key="2">
    <source>
        <dbReference type="EMBL" id="MCU7553196.1"/>
    </source>
</evidence>
<dbReference type="RefSeq" id="WP_262991898.1">
    <property type="nucleotide sequence ID" value="NZ_JAOTJC010000004.1"/>
</dbReference>
<dbReference type="Pfam" id="PF10670">
    <property type="entry name" value="DUF4198"/>
    <property type="match status" value="1"/>
</dbReference>
<protein>
    <submittedName>
        <fullName evidence="2">DUF4198 domain-containing protein</fullName>
    </submittedName>
</protein>
<dbReference type="Proteomes" id="UP001209257">
    <property type="component" value="Unassembled WGS sequence"/>
</dbReference>
<keyword evidence="3" id="KW-1185">Reference proteome</keyword>
<name>A0ABT2VLP9_9ALTE</name>
<comment type="caution">
    <text evidence="2">The sequence shown here is derived from an EMBL/GenBank/DDBJ whole genome shotgun (WGS) entry which is preliminary data.</text>
</comment>
<dbReference type="EMBL" id="JAOTJC010000004">
    <property type="protein sequence ID" value="MCU7553196.1"/>
    <property type="molecule type" value="Genomic_DNA"/>
</dbReference>
<organism evidence="2 3">
    <name type="scientific">Alteromonas salexigens</name>
    <dbReference type="NCBI Taxonomy" id="2982530"/>
    <lineage>
        <taxon>Bacteria</taxon>
        <taxon>Pseudomonadati</taxon>
        <taxon>Pseudomonadota</taxon>
        <taxon>Gammaproteobacteria</taxon>
        <taxon>Alteromonadales</taxon>
        <taxon>Alteromonadaceae</taxon>
        <taxon>Alteromonas/Salinimonas group</taxon>
        <taxon>Alteromonas</taxon>
    </lineage>
</organism>
<reference evidence="3" key="1">
    <citation type="submission" date="2023-07" db="EMBL/GenBank/DDBJ databases">
        <title>Study on multiphase classification of strain Alteromonas salexigens isolated from the Yellow Sea.</title>
        <authorList>
            <person name="Sun L."/>
        </authorList>
    </citation>
    <scope>NUCLEOTIDE SEQUENCE [LARGE SCALE GENOMIC DNA]</scope>
    <source>
        <strain evidence="3">ASW11-19</strain>
    </source>
</reference>